<organism evidence="1 2">
    <name type="scientific">Peronosclerospora sorghi</name>
    <dbReference type="NCBI Taxonomy" id="230839"/>
    <lineage>
        <taxon>Eukaryota</taxon>
        <taxon>Sar</taxon>
        <taxon>Stramenopiles</taxon>
        <taxon>Oomycota</taxon>
        <taxon>Peronosporomycetes</taxon>
        <taxon>Peronosporales</taxon>
        <taxon>Peronosporaceae</taxon>
        <taxon>Peronosclerospora</taxon>
    </lineage>
</organism>
<name>A0ACC0VHT9_9STRA</name>
<protein>
    <submittedName>
        <fullName evidence="1">Uncharacterized protein</fullName>
    </submittedName>
</protein>
<gene>
    <name evidence="1" type="ORF">PsorP6_014424</name>
</gene>
<dbReference type="EMBL" id="CM047588">
    <property type="protein sequence ID" value="KAI9906022.1"/>
    <property type="molecule type" value="Genomic_DNA"/>
</dbReference>
<evidence type="ECO:0000313" key="2">
    <source>
        <dbReference type="Proteomes" id="UP001163321"/>
    </source>
</evidence>
<proteinExistence type="predicted"/>
<sequence length="166" mass="18596">MRRLNELRECAKSDIHFPFALNVPPMPDYDDSNSVTSVTAAWRRYFHVVGTNYFSGRIAPSLSPGQVGVHGVLHVDAGGHSGRLRSESDAGAAEMIFDVRERWRHSKRKRHANVAIKSSDFYSHEYAGFGRQQVLETVAKLGMENSKITNAGILQHPCFLTASWPR</sequence>
<reference evidence="1 2" key="1">
    <citation type="journal article" date="2022" name="bioRxiv">
        <title>The genome of the oomycete Peronosclerospora sorghi, a cosmopolitan pathogen of maize and sorghum, is inflated with dispersed pseudogenes.</title>
        <authorList>
            <person name="Fletcher K."/>
            <person name="Martin F."/>
            <person name="Isakeit T."/>
            <person name="Cavanaugh K."/>
            <person name="Magill C."/>
            <person name="Michelmore R."/>
        </authorList>
    </citation>
    <scope>NUCLEOTIDE SEQUENCE [LARGE SCALE GENOMIC DNA]</scope>
    <source>
        <strain evidence="1">P6</strain>
    </source>
</reference>
<comment type="caution">
    <text evidence="1">The sequence shown here is derived from an EMBL/GenBank/DDBJ whole genome shotgun (WGS) entry which is preliminary data.</text>
</comment>
<keyword evidence="2" id="KW-1185">Reference proteome</keyword>
<accession>A0ACC0VHT9</accession>
<evidence type="ECO:0000313" key="1">
    <source>
        <dbReference type="EMBL" id="KAI9906022.1"/>
    </source>
</evidence>
<dbReference type="Proteomes" id="UP001163321">
    <property type="component" value="Chromosome 9"/>
</dbReference>